<evidence type="ECO:0000256" key="1">
    <source>
        <dbReference type="SAM" id="Phobius"/>
    </source>
</evidence>
<dbReference type="Proteomes" id="UP000653797">
    <property type="component" value="Unassembled WGS sequence"/>
</dbReference>
<keyword evidence="1" id="KW-1133">Transmembrane helix</keyword>
<evidence type="ECO:0000313" key="2">
    <source>
        <dbReference type="EMBL" id="MBD2751986.1"/>
    </source>
</evidence>
<dbReference type="PANTHER" id="PTHR40940">
    <property type="entry name" value="PROTEIN BATD-RELATED"/>
    <property type="match status" value="1"/>
</dbReference>
<keyword evidence="1" id="KW-0812">Transmembrane</keyword>
<name>A0A927AY42_9BACT</name>
<feature type="transmembrane region" description="Helical" evidence="1">
    <location>
        <begin position="460"/>
        <end position="481"/>
    </location>
</feature>
<reference evidence="2" key="1">
    <citation type="submission" date="2020-09" db="EMBL/GenBank/DDBJ databases">
        <authorList>
            <person name="Kim M.K."/>
        </authorList>
    </citation>
    <scope>NUCLEOTIDE SEQUENCE</scope>
    <source>
        <strain evidence="2">BT704</strain>
    </source>
</reference>
<sequence>MLFEVFRKFFVLYFYSAIVLFGQSTDNVTSIEVSQTDFPIERPFTISVIIPNSETRPAINFPDIVGFTKKGIVTSTTSTEINEKNVISQVITQSYQARGPGSYRLQPFSLVVDGETIYSEGATLVVRSSASNSSMPNLAQNTVNVVPEGSAFLSLRASKSAIYTGESVALTLSFFVADNYPYVLNFTALDKQLQAILKKIRPVNSWEENIAINELKPTAVTIGGKKFREFRIYQSVFFPLSNQTLQLPAVSLQLIRPRPIIGPPSAQAEKVLFTSKPLVIAVKPLPAHALRGRVPVGLFRLEEVLERPRIGIGQSVRYTFTVAGEGNIATLPAPTILNERTDMDVFPPEERHLLSHISNQVRGRKSFTYFIVPHQHGSITLTNYFQWIYFNPQTARYDTLRPHLQLQAGGRSPLAATNTTVPTATTGSREITPEASVGKSLYAGIEAMDSTRQSISISSLVRAVANVLIVIMLLGMIFVFFRK</sequence>
<comment type="caution">
    <text evidence="2">The sequence shown here is derived from an EMBL/GenBank/DDBJ whole genome shotgun (WGS) entry which is preliminary data.</text>
</comment>
<dbReference type="EMBL" id="JACXAA010000001">
    <property type="protein sequence ID" value="MBD2751986.1"/>
    <property type="molecule type" value="Genomic_DNA"/>
</dbReference>
<organism evidence="2 3">
    <name type="scientific">Spirosoma validum</name>
    <dbReference type="NCBI Taxonomy" id="2771355"/>
    <lineage>
        <taxon>Bacteria</taxon>
        <taxon>Pseudomonadati</taxon>
        <taxon>Bacteroidota</taxon>
        <taxon>Cytophagia</taxon>
        <taxon>Cytophagales</taxon>
        <taxon>Cytophagaceae</taxon>
        <taxon>Spirosoma</taxon>
    </lineage>
</organism>
<accession>A0A927AY42</accession>
<proteinExistence type="predicted"/>
<dbReference type="InterPro" id="IPR025738">
    <property type="entry name" value="BatD"/>
</dbReference>
<evidence type="ECO:0000313" key="3">
    <source>
        <dbReference type="Proteomes" id="UP000653797"/>
    </source>
</evidence>
<dbReference type="Pfam" id="PF13584">
    <property type="entry name" value="BatD"/>
    <property type="match status" value="1"/>
</dbReference>
<keyword evidence="3" id="KW-1185">Reference proteome</keyword>
<keyword evidence="1" id="KW-0472">Membrane</keyword>
<protein>
    <submittedName>
        <fullName evidence="2">BatD family protein</fullName>
    </submittedName>
</protein>
<dbReference type="PANTHER" id="PTHR40940:SF2">
    <property type="entry name" value="BATD"/>
    <property type="match status" value="1"/>
</dbReference>
<dbReference type="AlphaFoldDB" id="A0A927AY42"/>
<gene>
    <name evidence="2" type="ORF">IC230_03715</name>
</gene>